<gene>
    <name evidence="2" type="ORF">B0680_06220</name>
</gene>
<dbReference type="OrthoDB" id="9895188at2"/>
<sequence>MKKRILSSAFLFVFLTAFINLSMTEVQAKGNKGNKGNKSAKEKTAQECKLYTDKINNQVPTVRNRYYDLLLDRYNLHAKHNSVKNAHPTYGSYQGHIQMYEKQRSILSTYITDAKLAQCGKYVSKDATTWSTKAAPTKPNKAEANAAGFR</sequence>
<organism evidence="2 3">
    <name type="scientific">Moraxella pluranimalium</name>
    <dbReference type="NCBI Taxonomy" id="470453"/>
    <lineage>
        <taxon>Bacteria</taxon>
        <taxon>Pseudomonadati</taxon>
        <taxon>Pseudomonadota</taxon>
        <taxon>Gammaproteobacteria</taxon>
        <taxon>Moraxellales</taxon>
        <taxon>Moraxellaceae</taxon>
        <taxon>Moraxella</taxon>
    </lineage>
</organism>
<dbReference type="EMBL" id="MUYU01000015">
    <property type="protein sequence ID" value="OOS23554.1"/>
    <property type="molecule type" value="Genomic_DNA"/>
</dbReference>
<proteinExistence type="predicted"/>
<evidence type="ECO:0000256" key="1">
    <source>
        <dbReference type="SAM" id="SignalP"/>
    </source>
</evidence>
<keyword evidence="3" id="KW-1185">Reference proteome</keyword>
<dbReference type="RefSeq" id="WP_078254234.1">
    <property type="nucleotide sequence ID" value="NZ_MUYU01000015.1"/>
</dbReference>
<comment type="caution">
    <text evidence="2">The sequence shown here is derived from an EMBL/GenBank/DDBJ whole genome shotgun (WGS) entry which is preliminary data.</text>
</comment>
<feature type="chain" id="PRO_5012052051" evidence="1">
    <location>
        <begin position="29"/>
        <end position="150"/>
    </location>
</feature>
<keyword evidence="1" id="KW-0732">Signal</keyword>
<protein>
    <submittedName>
        <fullName evidence="2">Uncharacterized protein</fullName>
    </submittedName>
</protein>
<dbReference type="AlphaFoldDB" id="A0A1T0CMK6"/>
<evidence type="ECO:0000313" key="2">
    <source>
        <dbReference type="EMBL" id="OOS23554.1"/>
    </source>
</evidence>
<reference evidence="2 3" key="1">
    <citation type="submission" date="2017-02" db="EMBL/GenBank/DDBJ databases">
        <title>Draft genome sequence of Moraxella pluranimalium CCUG 54913T type strain.</title>
        <authorList>
            <person name="Salva-Serra F."/>
            <person name="Engstrom-Jakobsson H."/>
            <person name="Thorell K."/>
            <person name="Jaen-Luchoro D."/>
            <person name="Gonzales-Siles L."/>
            <person name="Karlsson R."/>
            <person name="Yazdan S."/>
            <person name="Boulund F."/>
            <person name="Johnning A."/>
            <person name="Engstrand L."/>
            <person name="Kristiansson E."/>
            <person name="Moore E."/>
        </authorList>
    </citation>
    <scope>NUCLEOTIDE SEQUENCE [LARGE SCALE GENOMIC DNA]</scope>
    <source>
        <strain evidence="2 3">CCUG 54913</strain>
    </source>
</reference>
<dbReference type="Proteomes" id="UP000189800">
    <property type="component" value="Unassembled WGS sequence"/>
</dbReference>
<name>A0A1T0CMK6_9GAMM</name>
<accession>A0A1T0CMK6</accession>
<feature type="signal peptide" evidence="1">
    <location>
        <begin position="1"/>
        <end position="28"/>
    </location>
</feature>
<dbReference type="STRING" id="470453.B0680_06220"/>
<evidence type="ECO:0000313" key="3">
    <source>
        <dbReference type="Proteomes" id="UP000189800"/>
    </source>
</evidence>